<evidence type="ECO:0000313" key="3">
    <source>
        <dbReference type="Proteomes" id="UP000811619"/>
    </source>
</evidence>
<gene>
    <name evidence="2" type="ORF">E4U42_002748</name>
</gene>
<feature type="compositionally biased region" description="Polar residues" evidence="1">
    <location>
        <begin position="76"/>
        <end position="88"/>
    </location>
</feature>
<sequence length="94" mass="11075">MDVDGVPHEGVRDVPGDLFQKPWRGTHIYVSRTVFTIQDKNRVEEKEKEKEREKEKNERENKRQTETFVMVRTPQDGETVQDSSSQEQIGEGWK</sequence>
<comment type="caution">
    <text evidence="2">The sequence shown here is derived from an EMBL/GenBank/DDBJ whole genome shotgun (WGS) entry which is preliminary data.</text>
</comment>
<dbReference type="EMBL" id="SRPY01000220">
    <property type="protein sequence ID" value="KAG5926970.1"/>
    <property type="molecule type" value="Genomic_DNA"/>
</dbReference>
<accession>A0A8K0J860</accession>
<protein>
    <submittedName>
        <fullName evidence="2">Uncharacterized protein</fullName>
    </submittedName>
</protein>
<reference evidence="2" key="1">
    <citation type="journal article" date="2020" name="bioRxiv">
        <title>Whole genome comparisons of ergot fungi reveals the divergence and evolution of species within the genus Claviceps are the result of varying mechanisms driving genome evolution and host range expansion.</title>
        <authorList>
            <person name="Wyka S.A."/>
            <person name="Mondo S.J."/>
            <person name="Liu M."/>
            <person name="Dettman J."/>
            <person name="Nalam V."/>
            <person name="Broders K.D."/>
        </authorList>
    </citation>
    <scope>NUCLEOTIDE SEQUENCE</scope>
    <source>
        <strain evidence="2">CCC 489</strain>
    </source>
</reference>
<evidence type="ECO:0000256" key="1">
    <source>
        <dbReference type="SAM" id="MobiDB-lite"/>
    </source>
</evidence>
<feature type="compositionally biased region" description="Basic and acidic residues" evidence="1">
    <location>
        <begin position="43"/>
        <end position="65"/>
    </location>
</feature>
<keyword evidence="3" id="KW-1185">Reference proteome</keyword>
<proteinExistence type="predicted"/>
<evidence type="ECO:0000313" key="2">
    <source>
        <dbReference type="EMBL" id="KAG5926970.1"/>
    </source>
</evidence>
<name>A0A8K0J860_9HYPO</name>
<dbReference type="AlphaFoldDB" id="A0A8K0J860"/>
<feature type="region of interest" description="Disordered" evidence="1">
    <location>
        <begin position="43"/>
        <end position="94"/>
    </location>
</feature>
<organism evidence="2 3">
    <name type="scientific">Claviceps africana</name>
    <dbReference type="NCBI Taxonomy" id="83212"/>
    <lineage>
        <taxon>Eukaryota</taxon>
        <taxon>Fungi</taxon>
        <taxon>Dikarya</taxon>
        <taxon>Ascomycota</taxon>
        <taxon>Pezizomycotina</taxon>
        <taxon>Sordariomycetes</taxon>
        <taxon>Hypocreomycetidae</taxon>
        <taxon>Hypocreales</taxon>
        <taxon>Clavicipitaceae</taxon>
        <taxon>Claviceps</taxon>
    </lineage>
</organism>
<dbReference type="Proteomes" id="UP000811619">
    <property type="component" value="Unassembled WGS sequence"/>
</dbReference>